<reference evidence="11" key="1">
    <citation type="submission" date="2022-11" db="UniProtKB">
        <authorList>
            <consortium name="EnsemblMetazoa"/>
        </authorList>
    </citation>
    <scope>IDENTIFICATION</scope>
</reference>
<protein>
    <recommendedName>
        <fullName evidence="10">G-protein coupled receptors family 1 profile domain-containing protein</fullName>
    </recommendedName>
</protein>
<keyword evidence="4" id="KW-0297">G-protein coupled receptor</keyword>
<dbReference type="PRINTS" id="PR00237">
    <property type="entry name" value="GPCRRHODOPSN"/>
</dbReference>
<feature type="transmembrane region" description="Helical" evidence="9">
    <location>
        <begin position="35"/>
        <end position="54"/>
    </location>
</feature>
<dbReference type="InterPro" id="IPR000276">
    <property type="entry name" value="GPCR_Rhodpsn"/>
</dbReference>
<dbReference type="CDD" id="cd00637">
    <property type="entry name" value="7tm_classA_rhodopsin-like"/>
    <property type="match status" value="1"/>
</dbReference>
<evidence type="ECO:0000256" key="5">
    <source>
        <dbReference type="ARBA" id="ARBA00023136"/>
    </source>
</evidence>
<dbReference type="Gene3D" id="1.20.1070.10">
    <property type="entry name" value="Rhodopsin 7-helix transmembrane proteins"/>
    <property type="match status" value="1"/>
</dbReference>
<feature type="transmembrane region" description="Helical" evidence="9">
    <location>
        <begin position="287"/>
        <end position="310"/>
    </location>
</feature>
<evidence type="ECO:0000313" key="11">
    <source>
        <dbReference type="EnsemblMetazoa" id="XP_020903309.1"/>
    </source>
</evidence>
<keyword evidence="6" id="KW-0675">Receptor</keyword>
<comment type="subcellular location">
    <subcellularLocation>
        <location evidence="1">Membrane</location>
        <topology evidence="1">Multi-pass membrane protein</topology>
    </subcellularLocation>
</comment>
<name>A0A913XFB2_EXADI</name>
<proteinExistence type="predicted"/>
<feature type="region of interest" description="Disordered" evidence="8">
    <location>
        <begin position="330"/>
        <end position="351"/>
    </location>
</feature>
<feature type="transmembrane region" description="Helical" evidence="9">
    <location>
        <begin position="109"/>
        <end position="130"/>
    </location>
</feature>
<keyword evidence="5 9" id="KW-0472">Membrane</keyword>
<dbReference type="GO" id="GO:0004930">
    <property type="term" value="F:G protein-coupled receptor activity"/>
    <property type="evidence" value="ECO:0007669"/>
    <property type="project" value="UniProtKB-KW"/>
</dbReference>
<feature type="transmembrane region" description="Helical" evidence="9">
    <location>
        <begin position="189"/>
        <end position="209"/>
    </location>
</feature>
<dbReference type="Proteomes" id="UP000887567">
    <property type="component" value="Unplaced"/>
</dbReference>
<dbReference type="KEGG" id="epa:110241756"/>
<feature type="transmembrane region" description="Helical" evidence="9">
    <location>
        <begin position="151"/>
        <end position="169"/>
    </location>
</feature>
<keyword evidence="7" id="KW-0807">Transducer</keyword>
<dbReference type="AlphaFoldDB" id="A0A913XFB2"/>
<evidence type="ECO:0000256" key="7">
    <source>
        <dbReference type="ARBA" id="ARBA00023224"/>
    </source>
</evidence>
<dbReference type="GO" id="GO:0016020">
    <property type="term" value="C:membrane"/>
    <property type="evidence" value="ECO:0007669"/>
    <property type="project" value="UniProtKB-SubCell"/>
</dbReference>
<keyword evidence="2 9" id="KW-0812">Transmembrane</keyword>
<dbReference type="Pfam" id="PF00001">
    <property type="entry name" value="7tm_1"/>
    <property type="match status" value="1"/>
</dbReference>
<accession>A0A913XFB2</accession>
<feature type="domain" description="G-protein coupled receptors family 1 profile" evidence="10">
    <location>
        <begin position="46"/>
        <end position="307"/>
    </location>
</feature>
<dbReference type="RefSeq" id="XP_020903309.1">
    <property type="nucleotide sequence ID" value="XM_021047650.2"/>
</dbReference>
<dbReference type="SUPFAM" id="SSF81321">
    <property type="entry name" value="Family A G protein-coupled receptor-like"/>
    <property type="match status" value="1"/>
</dbReference>
<sequence length="362" mass="41433">MENISLTNHSNSSIHTDCKYWGPESDVGKVAKRTAFVLVILVGIFGNVFVIILATKYTVRRSLNHLITNMAVSDTLFLFSSLLGNIPWLSNNIWRIYHNGLLGIIECKIVWFIWNTSVRVTLITLLVISVERFRATRQTLQKQRPYTPKQRMTVLGFCWLIPMLFAVYFTYVDDTCSIPMLGKSHLLTFLAHEIFVVILCCLIFALGILTTRRLSRPQPIHAHLNEQQLKKRVRRTQAAVQMVIASVLLYACCSLSYLIFNALRIADSFFPSVDIMDDSACIDWRSIYFIIYKFLLVVNSCFSPLIYIVFLPDFKEAAKKVLFRGRETQNQAPNGENSIEMQPAPNRERTGQNLSQVVANHN</sequence>
<dbReference type="PROSITE" id="PS50262">
    <property type="entry name" value="G_PROTEIN_RECEP_F1_2"/>
    <property type="match status" value="1"/>
</dbReference>
<keyword evidence="3 9" id="KW-1133">Transmembrane helix</keyword>
<dbReference type="OMA" id="IECKIVW"/>
<keyword evidence="12" id="KW-1185">Reference proteome</keyword>
<evidence type="ECO:0000313" key="12">
    <source>
        <dbReference type="Proteomes" id="UP000887567"/>
    </source>
</evidence>
<evidence type="ECO:0000256" key="6">
    <source>
        <dbReference type="ARBA" id="ARBA00023170"/>
    </source>
</evidence>
<evidence type="ECO:0000256" key="3">
    <source>
        <dbReference type="ARBA" id="ARBA00022989"/>
    </source>
</evidence>
<feature type="transmembrane region" description="Helical" evidence="9">
    <location>
        <begin position="238"/>
        <end position="260"/>
    </location>
</feature>
<feature type="transmembrane region" description="Helical" evidence="9">
    <location>
        <begin position="66"/>
        <end position="89"/>
    </location>
</feature>
<evidence type="ECO:0000256" key="1">
    <source>
        <dbReference type="ARBA" id="ARBA00004141"/>
    </source>
</evidence>
<dbReference type="PANTHER" id="PTHR24243">
    <property type="entry name" value="G-PROTEIN COUPLED RECEPTOR"/>
    <property type="match status" value="1"/>
</dbReference>
<dbReference type="EnsemblMetazoa" id="XM_021047650.2">
    <property type="protein sequence ID" value="XP_020903309.1"/>
    <property type="gene ID" value="LOC110241756"/>
</dbReference>
<dbReference type="OrthoDB" id="10662043at2759"/>
<evidence type="ECO:0000259" key="10">
    <source>
        <dbReference type="PROSITE" id="PS50262"/>
    </source>
</evidence>
<evidence type="ECO:0000256" key="8">
    <source>
        <dbReference type="SAM" id="MobiDB-lite"/>
    </source>
</evidence>
<dbReference type="PANTHER" id="PTHR24243:SF208">
    <property type="entry name" value="PYROKININ-1 RECEPTOR"/>
    <property type="match status" value="1"/>
</dbReference>
<evidence type="ECO:0000256" key="4">
    <source>
        <dbReference type="ARBA" id="ARBA00023040"/>
    </source>
</evidence>
<dbReference type="GeneID" id="110241756"/>
<feature type="compositionally biased region" description="Polar residues" evidence="8">
    <location>
        <begin position="330"/>
        <end position="340"/>
    </location>
</feature>
<organism evidence="11 12">
    <name type="scientific">Exaiptasia diaphana</name>
    <name type="common">Tropical sea anemone</name>
    <name type="synonym">Aiptasia pulchella</name>
    <dbReference type="NCBI Taxonomy" id="2652724"/>
    <lineage>
        <taxon>Eukaryota</taxon>
        <taxon>Metazoa</taxon>
        <taxon>Cnidaria</taxon>
        <taxon>Anthozoa</taxon>
        <taxon>Hexacorallia</taxon>
        <taxon>Actiniaria</taxon>
        <taxon>Aiptasiidae</taxon>
        <taxon>Exaiptasia</taxon>
    </lineage>
</organism>
<evidence type="ECO:0000256" key="9">
    <source>
        <dbReference type="SAM" id="Phobius"/>
    </source>
</evidence>
<dbReference type="InterPro" id="IPR017452">
    <property type="entry name" value="GPCR_Rhodpsn_7TM"/>
</dbReference>
<evidence type="ECO:0000256" key="2">
    <source>
        <dbReference type="ARBA" id="ARBA00022692"/>
    </source>
</evidence>